<reference evidence="2 3" key="1">
    <citation type="submission" date="2024-02" db="EMBL/GenBank/DDBJ databases">
        <title>Rhodopirellula caenicola NBRC 110016.</title>
        <authorList>
            <person name="Ichikawa N."/>
            <person name="Katano-Makiyama Y."/>
            <person name="Hidaka K."/>
        </authorList>
    </citation>
    <scope>NUCLEOTIDE SEQUENCE [LARGE SCALE GENOMIC DNA]</scope>
    <source>
        <strain evidence="2 3">NBRC 110016</strain>
    </source>
</reference>
<protein>
    <submittedName>
        <fullName evidence="2">Uncharacterized protein</fullName>
    </submittedName>
</protein>
<comment type="caution">
    <text evidence="2">The sequence shown here is derived from an EMBL/GenBank/DDBJ whole genome shotgun (WGS) entry which is preliminary data.</text>
</comment>
<accession>A0ABP9VP19</accession>
<feature type="region of interest" description="Disordered" evidence="1">
    <location>
        <begin position="40"/>
        <end position="66"/>
    </location>
</feature>
<feature type="compositionally biased region" description="Basic and acidic residues" evidence="1">
    <location>
        <begin position="51"/>
        <end position="66"/>
    </location>
</feature>
<sequence>MWVQSKKNRLMKYRCLAERQSKVIPTTLPLSGAKIQRISILPHAQSRGHTKRIDSENRNDHPSPPP</sequence>
<proteinExistence type="predicted"/>
<name>A0ABP9VP19_9BACT</name>
<evidence type="ECO:0000256" key="1">
    <source>
        <dbReference type="SAM" id="MobiDB-lite"/>
    </source>
</evidence>
<organism evidence="2 3">
    <name type="scientific">Novipirellula caenicola</name>
    <dbReference type="NCBI Taxonomy" id="1536901"/>
    <lineage>
        <taxon>Bacteria</taxon>
        <taxon>Pseudomonadati</taxon>
        <taxon>Planctomycetota</taxon>
        <taxon>Planctomycetia</taxon>
        <taxon>Pirellulales</taxon>
        <taxon>Pirellulaceae</taxon>
        <taxon>Novipirellula</taxon>
    </lineage>
</organism>
<keyword evidence="3" id="KW-1185">Reference proteome</keyword>
<dbReference type="Proteomes" id="UP001416858">
    <property type="component" value="Unassembled WGS sequence"/>
</dbReference>
<gene>
    <name evidence="2" type="ORF">Rcae01_02390</name>
</gene>
<dbReference type="EMBL" id="BAABRO010000004">
    <property type="protein sequence ID" value="GAA5506937.1"/>
    <property type="molecule type" value="Genomic_DNA"/>
</dbReference>
<evidence type="ECO:0000313" key="3">
    <source>
        <dbReference type="Proteomes" id="UP001416858"/>
    </source>
</evidence>
<evidence type="ECO:0000313" key="2">
    <source>
        <dbReference type="EMBL" id="GAA5506937.1"/>
    </source>
</evidence>